<evidence type="ECO:0000256" key="4">
    <source>
        <dbReference type="ARBA" id="ARBA00022989"/>
    </source>
</evidence>
<feature type="region of interest" description="Disordered" evidence="7">
    <location>
        <begin position="1"/>
        <end position="52"/>
    </location>
</feature>
<dbReference type="GO" id="GO:0035269">
    <property type="term" value="P:protein O-linked glycosylation via mannose"/>
    <property type="evidence" value="ECO:0007669"/>
    <property type="project" value="TreeGrafter"/>
</dbReference>
<feature type="transmembrane region" description="Helical" evidence="8">
    <location>
        <begin position="145"/>
        <end position="166"/>
    </location>
</feature>
<dbReference type="GO" id="GO:0042285">
    <property type="term" value="F:xylosyltransferase activity"/>
    <property type="evidence" value="ECO:0007669"/>
    <property type="project" value="TreeGrafter"/>
</dbReference>
<keyword evidence="5 8" id="KW-0472">Membrane</keyword>
<evidence type="ECO:0000256" key="2">
    <source>
        <dbReference type="ARBA" id="ARBA00022692"/>
    </source>
</evidence>
<keyword evidence="10" id="KW-1185">Reference proteome</keyword>
<dbReference type="OrthoDB" id="3056235at2759"/>
<keyword evidence="4 8" id="KW-1133">Transmembrane helix</keyword>
<evidence type="ECO:0000313" key="9">
    <source>
        <dbReference type="EMBL" id="KAG2189214.1"/>
    </source>
</evidence>
<dbReference type="GO" id="GO:0016020">
    <property type="term" value="C:membrane"/>
    <property type="evidence" value="ECO:0007669"/>
    <property type="project" value="UniProtKB-SubCell"/>
</dbReference>
<keyword evidence="6" id="KW-0325">Glycoprotein</keyword>
<evidence type="ECO:0000256" key="1">
    <source>
        <dbReference type="ARBA" id="ARBA00004606"/>
    </source>
</evidence>
<reference evidence="9" key="1">
    <citation type="submission" date="2020-12" db="EMBL/GenBank/DDBJ databases">
        <title>Metabolic potential, ecology and presence of endohyphal bacteria is reflected in genomic diversity of Mucoromycotina.</title>
        <authorList>
            <person name="Muszewska A."/>
            <person name="Okrasinska A."/>
            <person name="Steczkiewicz K."/>
            <person name="Drgas O."/>
            <person name="Orlowska M."/>
            <person name="Perlinska-Lenart U."/>
            <person name="Aleksandrzak-Piekarczyk T."/>
            <person name="Szatraj K."/>
            <person name="Zielenkiewicz U."/>
            <person name="Pilsyk S."/>
            <person name="Malc E."/>
            <person name="Mieczkowski P."/>
            <person name="Kruszewska J.S."/>
            <person name="Biernat P."/>
            <person name="Pawlowska J."/>
        </authorList>
    </citation>
    <scope>NUCLEOTIDE SEQUENCE</scope>
    <source>
        <strain evidence="9">WA0000051536</strain>
    </source>
</reference>
<evidence type="ECO:0000313" key="10">
    <source>
        <dbReference type="Proteomes" id="UP000612746"/>
    </source>
</evidence>
<comment type="subcellular location">
    <subcellularLocation>
        <location evidence="1">Membrane</location>
        <topology evidence="1">Single-pass type II membrane protein</topology>
    </subcellularLocation>
</comment>
<feature type="compositionally biased region" description="Polar residues" evidence="7">
    <location>
        <begin position="1"/>
        <end position="16"/>
    </location>
</feature>
<dbReference type="Proteomes" id="UP000612746">
    <property type="component" value="Unassembled WGS sequence"/>
</dbReference>
<organism evidence="9 10">
    <name type="scientific">Umbelopsis vinacea</name>
    <dbReference type="NCBI Taxonomy" id="44442"/>
    <lineage>
        <taxon>Eukaryota</taxon>
        <taxon>Fungi</taxon>
        <taxon>Fungi incertae sedis</taxon>
        <taxon>Mucoromycota</taxon>
        <taxon>Mucoromycotina</taxon>
        <taxon>Umbelopsidomycetes</taxon>
        <taxon>Umbelopsidales</taxon>
        <taxon>Umbelopsidaceae</taxon>
        <taxon>Umbelopsis</taxon>
    </lineage>
</organism>
<evidence type="ECO:0000256" key="8">
    <source>
        <dbReference type="SAM" id="Phobius"/>
    </source>
</evidence>
<dbReference type="EMBL" id="JAEPRA010000001">
    <property type="protein sequence ID" value="KAG2189214.1"/>
    <property type="molecule type" value="Genomic_DNA"/>
</dbReference>
<comment type="caution">
    <text evidence="9">The sequence shown here is derived from an EMBL/GenBank/DDBJ whole genome shotgun (WGS) entry which is preliminary data.</text>
</comment>
<dbReference type="InterPro" id="IPR051292">
    <property type="entry name" value="Xyl/GlcA_transferase"/>
</dbReference>
<feature type="region of interest" description="Disordered" evidence="7">
    <location>
        <begin position="78"/>
        <end position="98"/>
    </location>
</feature>
<keyword evidence="3" id="KW-0735">Signal-anchor</keyword>
<dbReference type="AlphaFoldDB" id="A0A8H7QC58"/>
<accession>A0A8H7QC58</accession>
<feature type="compositionally biased region" description="Polar residues" evidence="7">
    <location>
        <begin position="43"/>
        <end position="52"/>
    </location>
</feature>
<evidence type="ECO:0000256" key="6">
    <source>
        <dbReference type="ARBA" id="ARBA00023180"/>
    </source>
</evidence>
<protein>
    <submittedName>
        <fullName evidence="9">Uncharacterized protein</fullName>
    </submittedName>
</protein>
<dbReference type="PANTHER" id="PTHR12270:SF25">
    <property type="entry name" value="GLYCOSYLTRANSFERASE-LIKE PROTEIN LARGE"/>
    <property type="match status" value="1"/>
</dbReference>
<proteinExistence type="predicted"/>
<name>A0A8H7QC58_9FUNG</name>
<sequence>MSSDGSKAAPTQTPRTKGSHKRTSSTSTSITTNATSTHHRKPSYTQKNSSSYLNIPPNFKTLGSIQQSPNEVIDFQPHLQVDSDDSPPQSSTPSKRDRYKSFFSSYKRPSLLMAERNGYVKTHHQLPTSNTMLPLRWPSFLRYRWLRFLLFIYAIFSVCVTFVHLFQWTFDQNWTELSGYSSDFSDFGQDRSNVSHITQMSPTIKFSKMFSDQMPQNLDNITPFFLRAKRSPAELDVSLLTVVTEDSVDDLVDLAEMWQGPVCAVLHIEATSALPPDTTSFLFRVRHLHESNPSMRAHVDVHLIITPPRESGKLSLSLNQDRNMARLFARSEFVIHVDPNILHISDITFALAAKREHYHELLLSGDVLVIPSFVHMSLAEEGIPQDKHTVVAMLDAQEVAMYDVNHNVNSGPTNLDQWKNSKTLYAAKYEESYAPIAIMSRSQTPWCPERFTDNLASCFLGTHLAGGTFWVLADDYVIRAPNTQANTLSKAEINIQQVLYNRYVPEMCVHYARKLASLGLWSSNAASNIKSWAGCHTTRSTWRSLTSDK</sequence>
<dbReference type="PANTHER" id="PTHR12270">
    <property type="entry name" value="GLYCOSYLTRANSFERASE-RELATED"/>
    <property type="match status" value="1"/>
</dbReference>
<evidence type="ECO:0000256" key="7">
    <source>
        <dbReference type="SAM" id="MobiDB-lite"/>
    </source>
</evidence>
<evidence type="ECO:0000256" key="5">
    <source>
        <dbReference type="ARBA" id="ARBA00023136"/>
    </source>
</evidence>
<gene>
    <name evidence="9" type="ORF">INT44_004356</name>
</gene>
<dbReference type="GO" id="GO:0015020">
    <property type="term" value="F:glucuronosyltransferase activity"/>
    <property type="evidence" value="ECO:0007669"/>
    <property type="project" value="TreeGrafter"/>
</dbReference>
<dbReference type="Pfam" id="PF13896">
    <property type="entry name" value="Glyco_transf_49"/>
    <property type="match status" value="1"/>
</dbReference>
<feature type="compositionally biased region" description="Low complexity" evidence="7">
    <location>
        <begin position="24"/>
        <end position="36"/>
    </location>
</feature>
<keyword evidence="2 8" id="KW-0812">Transmembrane</keyword>
<evidence type="ECO:0000256" key="3">
    <source>
        <dbReference type="ARBA" id="ARBA00022968"/>
    </source>
</evidence>